<proteinExistence type="predicted"/>
<dbReference type="Gene3D" id="3.40.50.10910">
    <property type="entry name" value="Amidohydrolase"/>
    <property type="match status" value="1"/>
</dbReference>
<dbReference type="InterPro" id="IPR006680">
    <property type="entry name" value="Amidohydro-rel"/>
</dbReference>
<evidence type="ECO:0000259" key="1">
    <source>
        <dbReference type="Pfam" id="PF01979"/>
    </source>
</evidence>
<dbReference type="AlphaFoldDB" id="A0A167HC16"/>
<reference evidence="2 3" key="1">
    <citation type="submission" date="2013-07" db="EMBL/GenBank/DDBJ databases">
        <title>Comparative Genomic and Metabolomic Analysis of Twelve Strains of Pseudoalteromonas luteoviolacea.</title>
        <authorList>
            <person name="Vynne N.G."/>
            <person name="Mansson M."/>
            <person name="Gram L."/>
        </authorList>
    </citation>
    <scope>NUCLEOTIDE SEQUENCE [LARGE SCALE GENOMIC DNA]</scope>
    <source>
        <strain evidence="2 3">NCIMB 1942</strain>
    </source>
</reference>
<dbReference type="InterPro" id="IPR032466">
    <property type="entry name" value="Metal_Hydrolase"/>
</dbReference>
<evidence type="ECO:0000313" key="2">
    <source>
        <dbReference type="EMBL" id="KZN57957.1"/>
    </source>
</evidence>
<dbReference type="OrthoDB" id="6190564at2"/>
<dbReference type="Gene3D" id="1.20.58.520">
    <property type="entry name" value="Amidohydrolase"/>
    <property type="match status" value="1"/>
</dbReference>
<dbReference type="Pfam" id="PF01979">
    <property type="entry name" value="Amidohydro_1"/>
    <property type="match status" value="1"/>
</dbReference>
<sequence>MAFSRLRLVFTSVFLLVSTPLIAQNVLFKSANVLDIESGKFNKNQDVLVRGGKIVSIGSLKARPEMITIASTGKYLVPGFTEMHAHVRPSWGGDSKLHEHLFLFNAFGITTIRGMLGHPSHLKVRQQLKNNEISGPRLITSGPSFNGNSVVSKGQAAKRAKAQFEKGYDFIKIHPGMSDAEFQGVAKQARALKFDFSGHVTAETGILKSIELGQGTIEHLDGIFAELSLRSGNRNVSSMGFFGTGLVNTIDRKHIKRLASELAQSNVHLIPTQTMVWGFMSPEKPSELAKKPKYKLMTDSELNNWKRTKTRIQNDEYYSKELIAEYMSIRLEFLKEYIQAGGRILLGADAPQVFNIPGESLHEEMIWMRDAGMSPIEILRSTTIQPAKFFKRESEFGSIKVGKSADLVLLDANPLDDISNTREIAGVMTRGMWLSKSEIGKRLADMRRR</sequence>
<protein>
    <recommendedName>
        <fullName evidence="1">Amidohydrolase-related domain-containing protein</fullName>
    </recommendedName>
</protein>
<dbReference type="RefSeq" id="WP_081227653.1">
    <property type="nucleotide sequence ID" value="NZ_AUXT01000019.1"/>
</dbReference>
<dbReference type="EMBL" id="AUXT01000019">
    <property type="protein sequence ID" value="KZN57957.1"/>
    <property type="molecule type" value="Genomic_DNA"/>
</dbReference>
<dbReference type="PATRIC" id="fig|1365253.3.peg.428"/>
<name>A0A167HC16_9GAMM</name>
<organism evidence="2 3">
    <name type="scientific">Pseudoalteromonas luteoviolacea NCIMB 1942</name>
    <dbReference type="NCBI Taxonomy" id="1365253"/>
    <lineage>
        <taxon>Bacteria</taxon>
        <taxon>Pseudomonadati</taxon>
        <taxon>Pseudomonadota</taxon>
        <taxon>Gammaproteobacteria</taxon>
        <taxon>Alteromonadales</taxon>
        <taxon>Pseudoalteromonadaceae</taxon>
        <taxon>Pseudoalteromonas</taxon>
    </lineage>
</organism>
<dbReference type="PANTHER" id="PTHR43135">
    <property type="entry name" value="ALPHA-D-RIBOSE 1-METHYLPHOSPHONATE 5-TRIPHOSPHATE DIPHOSPHATASE"/>
    <property type="match status" value="1"/>
</dbReference>
<dbReference type="SUPFAM" id="SSF51556">
    <property type="entry name" value="Metallo-dependent hydrolases"/>
    <property type="match status" value="1"/>
</dbReference>
<comment type="caution">
    <text evidence="2">The sequence shown here is derived from an EMBL/GenBank/DDBJ whole genome shotgun (WGS) entry which is preliminary data.</text>
</comment>
<gene>
    <name evidence="2" type="ORF">N482_22920</name>
</gene>
<dbReference type="Gene3D" id="2.30.40.10">
    <property type="entry name" value="Urease, subunit C, domain 1"/>
    <property type="match status" value="1"/>
</dbReference>
<feature type="domain" description="Amidohydrolase-related" evidence="1">
    <location>
        <begin position="76"/>
        <end position="432"/>
    </location>
</feature>
<dbReference type="Gene3D" id="3.30.110.90">
    <property type="entry name" value="Amidohydrolase"/>
    <property type="match status" value="1"/>
</dbReference>
<evidence type="ECO:0000313" key="3">
    <source>
        <dbReference type="Proteomes" id="UP000076587"/>
    </source>
</evidence>
<dbReference type="GO" id="GO:0016810">
    <property type="term" value="F:hydrolase activity, acting on carbon-nitrogen (but not peptide) bonds"/>
    <property type="evidence" value="ECO:0007669"/>
    <property type="project" value="InterPro"/>
</dbReference>
<accession>A0A167HC16</accession>
<dbReference type="InterPro" id="IPR051781">
    <property type="entry name" value="Metallo-dep_Hydrolase"/>
</dbReference>
<dbReference type="InterPro" id="IPR011059">
    <property type="entry name" value="Metal-dep_hydrolase_composite"/>
</dbReference>
<dbReference type="SUPFAM" id="SSF51338">
    <property type="entry name" value="Composite domain of metallo-dependent hydrolases"/>
    <property type="match status" value="1"/>
</dbReference>
<dbReference type="Proteomes" id="UP000076587">
    <property type="component" value="Unassembled WGS sequence"/>
</dbReference>
<dbReference type="PANTHER" id="PTHR43135:SF3">
    <property type="entry name" value="ALPHA-D-RIBOSE 1-METHYLPHOSPHONATE 5-TRIPHOSPHATE DIPHOSPHATASE"/>
    <property type="match status" value="1"/>
</dbReference>